<proteinExistence type="predicted"/>
<keyword evidence="3" id="KW-1185">Reference proteome</keyword>
<protein>
    <submittedName>
        <fullName evidence="2">Uncharacterized protein</fullName>
    </submittedName>
</protein>
<sequence>MARPRRIPTGFLTQAIGVCGSRPASVNADESPEGRNYPGNGPIGARHTAGAVGTGDLSEAGGRAQRWWPAGPGGSITCRFRPATRRGAR</sequence>
<name>Q0RFS5_FRAAA</name>
<organism evidence="2 3">
    <name type="scientific">Frankia alni (strain DSM 45986 / CECT 9034 / ACN14a)</name>
    <dbReference type="NCBI Taxonomy" id="326424"/>
    <lineage>
        <taxon>Bacteria</taxon>
        <taxon>Bacillati</taxon>
        <taxon>Actinomycetota</taxon>
        <taxon>Actinomycetes</taxon>
        <taxon>Frankiales</taxon>
        <taxon>Frankiaceae</taxon>
        <taxon>Frankia</taxon>
    </lineage>
</organism>
<gene>
    <name evidence="2" type="ordered locus">FRAAL5026</name>
</gene>
<dbReference type="EMBL" id="CT573213">
    <property type="protein sequence ID" value="CAJ63666.1"/>
    <property type="molecule type" value="Genomic_DNA"/>
</dbReference>
<dbReference type="KEGG" id="fal:FRAAL5026"/>
<accession>Q0RFS5</accession>
<evidence type="ECO:0000313" key="2">
    <source>
        <dbReference type="EMBL" id="CAJ63666.1"/>
    </source>
</evidence>
<feature type="region of interest" description="Disordered" evidence="1">
    <location>
        <begin position="22"/>
        <end position="89"/>
    </location>
</feature>
<evidence type="ECO:0000313" key="3">
    <source>
        <dbReference type="Proteomes" id="UP000000657"/>
    </source>
</evidence>
<dbReference type="HOGENOM" id="CLU_2450288_0_0_11"/>
<dbReference type="STRING" id="326424.FRAAL5026"/>
<dbReference type="AlphaFoldDB" id="Q0RFS5"/>
<evidence type="ECO:0000256" key="1">
    <source>
        <dbReference type="SAM" id="MobiDB-lite"/>
    </source>
</evidence>
<reference evidence="2 3" key="1">
    <citation type="journal article" date="2007" name="Genome Res.">
        <title>Genome characteristics of facultatively symbiotic Frankia sp. strains reflect host range and host plant biogeography.</title>
        <authorList>
            <person name="Normand P."/>
            <person name="Lapierre P."/>
            <person name="Tisa L.S."/>
            <person name="Gogarten J.P."/>
            <person name="Alloisio N."/>
            <person name="Bagnarol E."/>
            <person name="Bassi C.A."/>
            <person name="Berry A.M."/>
            <person name="Bickhart D.M."/>
            <person name="Choisne N."/>
            <person name="Couloux A."/>
            <person name="Cournoyer B."/>
            <person name="Cruveiller S."/>
            <person name="Daubin V."/>
            <person name="Demange N."/>
            <person name="Francino M.P."/>
            <person name="Goltsman E."/>
            <person name="Huang Y."/>
            <person name="Kopp O.R."/>
            <person name="Labarre L."/>
            <person name="Lapidus A."/>
            <person name="Lavire C."/>
            <person name="Marechal J."/>
            <person name="Martinez M."/>
            <person name="Mastronunzio J.E."/>
            <person name="Mullin B.C."/>
            <person name="Niemann J."/>
            <person name="Pujic P."/>
            <person name="Rawnsley T."/>
            <person name="Rouy Z."/>
            <person name="Schenowitz C."/>
            <person name="Sellstedt A."/>
            <person name="Tavares F."/>
            <person name="Tomkins J.P."/>
            <person name="Vallenet D."/>
            <person name="Valverde C."/>
            <person name="Wall L.G."/>
            <person name="Wang Y."/>
            <person name="Medigue C."/>
            <person name="Benson D.R."/>
        </authorList>
    </citation>
    <scope>NUCLEOTIDE SEQUENCE [LARGE SCALE GENOMIC DNA]</scope>
    <source>
        <strain evidence="3">DSM 45986 / CECT 9034 / ACN14a</strain>
    </source>
</reference>
<dbReference type="Proteomes" id="UP000000657">
    <property type="component" value="Chromosome"/>
</dbReference>